<organism evidence="9 10">
    <name type="scientific">Acanthoscelides obtectus</name>
    <name type="common">Bean weevil</name>
    <name type="synonym">Bruchus obtectus</name>
    <dbReference type="NCBI Taxonomy" id="200917"/>
    <lineage>
        <taxon>Eukaryota</taxon>
        <taxon>Metazoa</taxon>
        <taxon>Ecdysozoa</taxon>
        <taxon>Arthropoda</taxon>
        <taxon>Hexapoda</taxon>
        <taxon>Insecta</taxon>
        <taxon>Pterygota</taxon>
        <taxon>Neoptera</taxon>
        <taxon>Endopterygota</taxon>
        <taxon>Coleoptera</taxon>
        <taxon>Polyphaga</taxon>
        <taxon>Cucujiformia</taxon>
        <taxon>Chrysomeloidea</taxon>
        <taxon>Chrysomelidae</taxon>
        <taxon>Bruchinae</taxon>
        <taxon>Bruchini</taxon>
        <taxon>Acanthoscelides</taxon>
    </lineage>
</organism>
<name>A0A9P0PYZ1_ACAOB</name>
<dbReference type="GO" id="GO:0061617">
    <property type="term" value="C:MICOS complex"/>
    <property type="evidence" value="ECO:0007669"/>
    <property type="project" value="UniProtKB-UniRule"/>
</dbReference>
<evidence type="ECO:0000256" key="2">
    <source>
        <dbReference type="ARBA" id="ARBA00010904"/>
    </source>
</evidence>
<dbReference type="GO" id="GO:0042407">
    <property type="term" value="P:cristae formation"/>
    <property type="evidence" value="ECO:0007669"/>
    <property type="project" value="InterPro"/>
</dbReference>
<keyword evidence="4" id="KW-1133">Transmembrane helix</keyword>
<reference evidence="9" key="1">
    <citation type="submission" date="2022-03" db="EMBL/GenBank/DDBJ databases">
        <authorList>
            <person name="Sayadi A."/>
        </authorList>
    </citation>
    <scope>NUCLEOTIDE SEQUENCE</scope>
</reference>
<evidence type="ECO:0000256" key="3">
    <source>
        <dbReference type="ARBA" id="ARBA00022692"/>
    </source>
</evidence>
<evidence type="ECO:0000313" key="10">
    <source>
        <dbReference type="Proteomes" id="UP001152888"/>
    </source>
</evidence>
<keyword evidence="3" id="KW-0812">Transmembrane</keyword>
<evidence type="ECO:0000313" key="9">
    <source>
        <dbReference type="EMBL" id="CAH2002469.1"/>
    </source>
</evidence>
<dbReference type="AlphaFoldDB" id="A0A9P0PYZ1"/>
<sequence length="302" mass="33074">MLSRALWQLVKRCLIPAAAVVAEAKAHSEPEHPRLCRPSELPIYIPEPICNVKHKVVEAPGILESTIRDTRETLTKYSDEVKAYQRVTQEHISKSKENIQWLVDYLHEEDNTLPRAGAVGIGALAGLIFGLRGGIIKRTLYATAGATGVAAICYPSEASEYSKVGITEAKKYLTVAYNFVYGVKKDDPPLELPSLPKLPSSLTEVWTSVKSTFVSDAPETKAPQEQVIASSEPDPEPSDSQIQDPLKIIAKAHEESVEKQCHCPIGACLGREEVAQNPENRTENVAHLPDALDALQFGMAQD</sequence>
<evidence type="ECO:0000256" key="4">
    <source>
        <dbReference type="ARBA" id="ARBA00022989"/>
    </source>
</evidence>
<gene>
    <name evidence="9" type="ORF">ACAOBT_LOCUS26813</name>
</gene>
<proteinExistence type="inferred from homology"/>
<keyword evidence="10" id="KW-1185">Reference proteome</keyword>
<comment type="caution">
    <text evidence="9">The sequence shown here is derived from an EMBL/GenBank/DDBJ whole genome shotgun (WGS) entry which is preliminary data.</text>
</comment>
<dbReference type="Pfam" id="PF09769">
    <property type="entry name" value="ApoO"/>
    <property type="match status" value="1"/>
</dbReference>
<comment type="subunit">
    <text evidence="7">Component of the mitochondrial contact site and cristae organizing system (MICOS) complex.</text>
</comment>
<feature type="region of interest" description="Disordered" evidence="8">
    <location>
        <begin position="216"/>
        <end position="241"/>
    </location>
</feature>
<protein>
    <recommendedName>
        <fullName evidence="7">MICOS complex subunit</fullName>
    </recommendedName>
</protein>
<dbReference type="OrthoDB" id="5973346at2759"/>
<evidence type="ECO:0000256" key="7">
    <source>
        <dbReference type="RuleBase" id="RU363021"/>
    </source>
</evidence>
<keyword evidence="7" id="KW-0999">Mitochondrion inner membrane</keyword>
<accession>A0A9P0PYZ1</accession>
<evidence type="ECO:0000256" key="5">
    <source>
        <dbReference type="ARBA" id="ARBA00023128"/>
    </source>
</evidence>
<dbReference type="EMBL" id="CAKOFQ010007496">
    <property type="protein sequence ID" value="CAH2002469.1"/>
    <property type="molecule type" value="Genomic_DNA"/>
</dbReference>
<comment type="similarity">
    <text evidence="2">Belongs to the apolipoprotein O/MICOS complex subunit Mic27 family.</text>
</comment>
<evidence type="ECO:0000256" key="6">
    <source>
        <dbReference type="ARBA" id="ARBA00023136"/>
    </source>
</evidence>
<dbReference type="Proteomes" id="UP001152888">
    <property type="component" value="Unassembled WGS sequence"/>
</dbReference>
<comment type="subcellular location">
    <subcellularLocation>
        <location evidence="7">Mitochondrion inner membrane</location>
    </subcellularLocation>
    <subcellularLocation>
        <location evidence="1">Mitochondrion membrane</location>
    </subcellularLocation>
</comment>
<dbReference type="PANTHER" id="PTHR14564">
    <property type="entry name" value="MICOS COMPLEX SUBUNIT MIC26 / MIC27 FAMILY MEMBER"/>
    <property type="match status" value="1"/>
</dbReference>
<keyword evidence="6" id="KW-0472">Membrane</keyword>
<dbReference type="InterPro" id="IPR033182">
    <property type="entry name" value="MIC26/MIC27_animal"/>
</dbReference>
<keyword evidence="5 7" id="KW-0496">Mitochondrion</keyword>
<comment type="function">
    <text evidence="7">Component of the MICOS complex, a large protein complex of the mitochondrial inner membrane that plays crucial roles in the maintenance of crista junctions, inner membrane architecture, and formation of contact sites to the outer membrane.</text>
</comment>
<dbReference type="InterPro" id="IPR019166">
    <property type="entry name" value="MIC26/MIC27"/>
</dbReference>
<evidence type="ECO:0000256" key="1">
    <source>
        <dbReference type="ARBA" id="ARBA00004325"/>
    </source>
</evidence>
<evidence type="ECO:0000256" key="8">
    <source>
        <dbReference type="SAM" id="MobiDB-lite"/>
    </source>
</evidence>